<evidence type="ECO:0000256" key="1">
    <source>
        <dbReference type="ARBA" id="ARBA00004651"/>
    </source>
</evidence>
<dbReference type="AlphaFoldDB" id="A0A3Q8WUA4"/>
<dbReference type="EMBL" id="CP034438">
    <property type="protein sequence ID" value="AZN30075.1"/>
    <property type="molecule type" value="Genomic_DNA"/>
</dbReference>
<feature type="transmembrane region" description="Helical" evidence="7">
    <location>
        <begin position="28"/>
        <end position="45"/>
    </location>
</feature>
<evidence type="ECO:0000313" key="9">
    <source>
        <dbReference type="Proteomes" id="UP000270021"/>
    </source>
</evidence>
<evidence type="ECO:0000313" key="8">
    <source>
        <dbReference type="EMBL" id="AZN30075.1"/>
    </source>
</evidence>
<evidence type="ECO:0000256" key="7">
    <source>
        <dbReference type="SAM" id="Phobius"/>
    </source>
</evidence>
<keyword evidence="9" id="KW-1185">Reference proteome</keyword>
<reference evidence="8 9" key="1">
    <citation type="submission" date="2018-12" db="EMBL/GenBank/DDBJ databases">
        <title>Complete genome sequence of Flaviflexus salsibiostraticola KCTC 33148.</title>
        <authorList>
            <person name="Bae J.-W."/>
        </authorList>
    </citation>
    <scope>NUCLEOTIDE SEQUENCE [LARGE SCALE GENOMIC DNA]</scope>
    <source>
        <strain evidence="8 9">KCTC 33148</strain>
    </source>
</reference>
<dbReference type="InterPro" id="IPR007341">
    <property type="entry name" value="Transgly_assoc"/>
</dbReference>
<dbReference type="PANTHER" id="PTHR33884:SF3">
    <property type="entry name" value="UPF0410 PROTEIN YMGE"/>
    <property type="match status" value="1"/>
</dbReference>
<dbReference type="RefSeq" id="WP_126040511.1">
    <property type="nucleotide sequence ID" value="NZ_CP034438.1"/>
</dbReference>
<evidence type="ECO:0000256" key="4">
    <source>
        <dbReference type="ARBA" id="ARBA00022692"/>
    </source>
</evidence>
<protein>
    <submittedName>
        <fullName evidence="8">GlsB/YeaQ/YmgE family stress response membrane protein</fullName>
    </submittedName>
</protein>
<keyword evidence="3" id="KW-1003">Cell membrane</keyword>
<comment type="similarity">
    <text evidence="2">Belongs to the UPF0410 family.</text>
</comment>
<name>A0A3Q8WUA4_9ACTO</name>
<evidence type="ECO:0000256" key="3">
    <source>
        <dbReference type="ARBA" id="ARBA00022475"/>
    </source>
</evidence>
<dbReference type="Proteomes" id="UP000270021">
    <property type="component" value="Chromosome"/>
</dbReference>
<keyword evidence="6 7" id="KW-0472">Membrane</keyword>
<proteinExistence type="inferred from homology"/>
<dbReference type="GO" id="GO:0005886">
    <property type="term" value="C:plasma membrane"/>
    <property type="evidence" value="ECO:0007669"/>
    <property type="project" value="UniProtKB-SubCell"/>
</dbReference>
<keyword evidence="5 7" id="KW-1133">Transmembrane helix</keyword>
<accession>A0A3Q8WUA4</accession>
<organism evidence="8 9">
    <name type="scientific">Flaviflexus salsibiostraticola</name>
    <dbReference type="NCBI Taxonomy" id="1282737"/>
    <lineage>
        <taxon>Bacteria</taxon>
        <taxon>Bacillati</taxon>
        <taxon>Actinomycetota</taxon>
        <taxon>Actinomycetes</taxon>
        <taxon>Actinomycetales</taxon>
        <taxon>Actinomycetaceae</taxon>
        <taxon>Flaviflexus</taxon>
    </lineage>
</organism>
<feature type="transmembrane region" description="Helical" evidence="7">
    <location>
        <begin position="57"/>
        <end position="77"/>
    </location>
</feature>
<evidence type="ECO:0000256" key="2">
    <source>
        <dbReference type="ARBA" id="ARBA00011006"/>
    </source>
</evidence>
<dbReference type="KEGG" id="fsl:EJO69_06945"/>
<evidence type="ECO:0000256" key="6">
    <source>
        <dbReference type="ARBA" id="ARBA00023136"/>
    </source>
</evidence>
<comment type="subcellular location">
    <subcellularLocation>
        <location evidence="1">Cell membrane</location>
        <topology evidence="1">Multi-pass membrane protein</topology>
    </subcellularLocation>
</comment>
<dbReference type="PANTHER" id="PTHR33884">
    <property type="entry name" value="UPF0410 PROTEIN YMGE"/>
    <property type="match status" value="1"/>
</dbReference>
<keyword evidence="4 7" id="KW-0812">Transmembrane</keyword>
<feature type="transmembrane region" description="Helical" evidence="7">
    <location>
        <begin position="6"/>
        <end position="21"/>
    </location>
</feature>
<evidence type="ECO:0000256" key="5">
    <source>
        <dbReference type="ARBA" id="ARBA00022989"/>
    </source>
</evidence>
<sequence length="89" mass="9458">MGIIATIIVGAIIGALARLFMKGDQNIGMIWTIILGAGGTALGWWLVEGPMGSDSTILKWVVSIVLAIVLISLYIGITNRGSSSRRTRM</sequence>
<gene>
    <name evidence="8" type="ORF">EJO69_06945</name>
</gene>